<organism evidence="2 3">
    <name type="scientific">Dyadobacter flavalbus</name>
    <dbReference type="NCBI Taxonomy" id="2579942"/>
    <lineage>
        <taxon>Bacteria</taxon>
        <taxon>Pseudomonadati</taxon>
        <taxon>Bacteroidota</taxon>
        <taxon>Cytophagia</taxon>
        <taxon>Cytophagales</taxon>
        <taxon>Spirosomataceae</taxon>
        <taxon>Dyadobacter</taxon>
    </lineage>
</organism>
<dbReference type="RefSeq" id="WP_139011026.1">
    <property type="nucleotide sequence ID" value="NZ_VBSN01000026.1"/>
</dbReference>
<dbReference type="InterPro" id="IPR001584">
    <property type="entry name" value="Integrase_cat-core"/>
</dbReference>
<comment type="caution">
    <text evidence="2">The sequence shown here is derived from an EMBL/GenBank/DDBJ whole genome shotgun (WGS) entry which is preliminary data.</text>
</comment>
<accession>A0A5M8QXJ1</accession>
<dbReference type="NCBIfam" id="NF033516">
    <property type="entry name" value="transpos_IS3"/>
    <property type="match status" value="1"/>
</dbReference>
<dbReference type="InterPro" id="IPR012337">
    <property type="entry name" value="RNaseH-like_sf"/>
</dbReference>
<dbReference type="PANTHER" id="PTHR46889">
    <property type="entry name" value="TRANSPOSASE INSF FOR INSERTION SEQUENCE IS3B-RELATED"/>
    <property type="match status" value="1"/>
</dbReference>
<dbReference type="PANTHER" id="PTHR46889:SF4">
    <property type="entry name" value="TRANSPOSASE INSO FOR INSERTION SEQUENCE ELEMENT IS911B-RELATED"/>
    <property type="match status" value="1"/>
</dbReference>
<sequence>MSHYQQRATRKELCGWLELPRSVSYYKPRNGKPGAKASQVTMTLDGVLVPNEDVVLRIKQLIDTEFNAFGYEYATHELKKEYMINKKKVYRLMSVNGLLLNKMIRPAGKREFVQFRRIEASKPLEYLCWDIKYVWVHGERRNYYLLCILDVYTRKIIDWMFQGNIRQLDLINLLRRVNHSYQLQGVILRNDNGSQFISHKVRNFLKNSEVKQEFTHVATPEENSYIEAFHSILEREVIERNEFASYYETKETIQRFITHYNQSRLHRSIGFITPQQKWEKAMVCDKTILEKVSN</sequence>
<keyword evidence="3" id="KW-1185">Reference proteome</keyword>
<dbReference type="PROSITE" id="PS50994">
    <property type="entry name" value="INTEGRASE"/>
    <property type="match status" value="1"/>
</dbReference>
<dbReference type="Pfam" id="PF13276">
    <property type="entry name" value="HTH_21"/>
    <property type="match status" value="1"/>
</dbReference>
<dbReference type="Gene3D" id="3.30.420.10">
    <property type="entry name" value="Ribonuclease H-like superfamily/Ribonuclease H"/>
    <property type="match status" value="1"/>
</dbReference>
<name>A0A5M8QXJ1_9BACT</name>
<evidence type="ECO:0000313" key="2">
    <source>
        <dbReference type="EMBL" id="KAA6440909.1"/>
    </source>
</evidence>
<dbReference type="InterPro" id="IPR025948">
    <property type="entry name" value="HTH-like_dom"/>
</dbReference>
<reference evidence="2 3" key="1">
    <citation type="submission" date="2019-05" db="EMBL/GenBank/DDBJ databases">
        <authorList>
            <person name="Qu J.-H."/>
        </authorList>
    </citation>
    <scope>NUCLEOTIDE SEQUENCE [LARGE SCALE GENOMIC DNA]</scope>
    <source>
        <strain evidence="2 3">NS28</strain>
    </source>
</reference>
<dbReference type="InterPro" id="IPR050900">
    <property type="entry name" value="Transposase_IS3/IS150/IS904"/>
</dbReference>
<proteinExistence type="predicted"/>
<dbReference type="InterPro" id="IPR036397">
    <property type="entry name" value="RNaseH_sf"/>
</dbReference>
<evidence type="ECO:0000313" key="3">
    <source>
        <dbReference type="Proteomes" id="UP000323994"/>
    </source>
</evidence>
<protein>
    <submittedName>
        <fullName evidence="2">IS3 family transposase</fullName>
    </submittedName>
</protein>
<dbReference type="Pfam" id="PF00665">
    <property type="entry name" value="rve"/>
    <property type="match status" value="1"/>
</dbReference>
<feature type="domain" description="Integrase catalytic" evidence="1">
    <location>
        <begin position="119"/>
        <end position="282"/>
    </location>
</feature>
<dbReference type="InterPro" id="IPR048020">
    <property type="entry name" value="Transpos_IS3"/>
</dbReference>
<dbReference type="GO" id="GO:0015074">
    <property type="term" value="P:DNA integration"/>
    <property type="evidence" value="ECO:0007669"/>
    <property type="project" value="InterPro"/>
</dbReference>
<dbReference type="SUPFAM" id="SSF53098">
    <property type="entry name" value="Ribonuclease H-like"/>
    <property type="match status" value="1"/>
</dbReference>
<dbReference type="Pfam" id="PF13333">
    <property type="entry name" value="rve_2"/>
    <property type="match status" value="1"/>
</dbReference>
<dbReference type="Proteomes" id="UP000323994">
    <property type="component" value="Unassembled WGS sequence"/>
</dbReference>
<dbReference type="OrthoDB" id="9815231at2"/>
<dbReference type="EMBL" id="VBSN01000026">
    <property type="protein sequence ID" value="KAA6440909.1"/>
    <property type="molecule type" value="Genomic_DNA"/>
</dbReference>
<dbReference type="GO" id="GO:0003676">
    <property type="term" value="F:nucleic acid binding"/>
    <property type="evidence" value="ECO:0007669"/>
    <property type="project" value="InterPro"/>
</dbReference>
<gene>
    <name evidence="2" type="ORF">FEM33_05125</name>
</gene>
<evidence type="ECO:0000259" key="1">
    <source>
        <dbReference type="PROSITE" id="PS50994"/>
    </source>
</evidence>
<dbReference type="AlphaFoldDB" id="A0A5M8QXJ1"/>